<feature type="transmembrane region" description="Helical" evidence="1">
    <location>
        <begin position="95"/>
        <end position="114"/>
    </location>
</feature>
<proteinExistence type="predicted"/>
<evidence type="ECO:0000313" key="2">
    <source>
        <dbReference type="EMBL" id="MDM7860279.1"/>
    </source>
</evidence>
<comment type="caution">
    <text evidence="2">The sequence shown here is derived from an EMBL/GenBank/DDBJ whole genome shotgun (WGS) entry which is preliminary data.</text>
</comment>
<name>A0ABT7SXL0_9ALTE</name>
<organism evidence="2 3">
    <name type="scientific">Alteromonas arenosi</name>
    <dbReference type="NCBI Taxonomy" id="3055817"/>
    <lineage>
        <taxon>Bacteria</taxon>
        <taxon>Pseudomonadati</taxon>
        <taxon>Pseudomonadota</taxon>
        <taxon>Gammaproteobacteria</taxon>
        <taxon>Alteromonadales</taxon>
        <taxon>Alteromonadaceae</taxon>
        <taxon>Alteromonas/Salinimonas group</taxon>
        <taxon>Alteromonas</taxon>
    </lineage>
</organism>
<keyword evidence="1" id="KW-0472">Membrane</keyword>
<reference evidence="2 3" key="1">
    <citation type="submission" date="2023-06" db="EMBL/GenBank/DDBJ databases">
        <title>Alteromonas sp. ASW11-36 isolated from intertidal sand.</title>
        <authorList>
            <person name="Li Y."/>
        </authorList>
    </citation>
    <scope>NUCLEOTIDE SEQUENCE [LARGE SCALE GENOMIC DNA]</scope>
    <source>
        <strain evidence="2 3">ASW11-36</strain>
    </source>
</reference>
<protein>
    <recommendedName>
        <fullName evidence="4">Universal stress protein B</fullName>
    </recommendedName>
</protein>
<dbReference type="EMBL" id="JAUCBP010000007">
    <property type="protein sequence ID" value="MDM7860279.1"/>
    <property type="molecule type" value="Genomic_DNA"/>
</dbReference>
<dbReference type="Proteomes" id="UP001234343">
    <property type="component" value="Unassembled WGS sequence"/>
</dbReference>
<keyword evidence="1" id="KW-1133">Transmembrane helix</keyword>
<sequence length="117" mass="13730">MIVLVVLFVLNLLCVVMAFANHNRFLAHLKRNYPDLYQSLGRPKTFTRYTMNERYVNRHDEEAEQALRYNTFMANKEWRTLNDNVLNRSAVNRRTGHVIAFAIFMLLVVASLVANRV</sequence>
<keyword evidence="1" id="KW-0812">Transmembrane</keyword>
<evidence type="ECO:0000256" key="1">
    <source>
        <dbReference type="SAM" id="Phobius"/>
    </source>
</evidence>
<dbReference type="RefSeq" id="WP_289364580.1">
    <property type="nucleotide sequence ID" value="NZ_JAUCBP010000007.1"/>
</dbReference>
<keyword evidence="3" id="KW-1185">Reference proteome</keyword>
<gene>
    <name evidence="2" type="ORF">QTP81_06700</name>
</gene>
<evidence type="ECO:0000313" key="3">
    <source>
        <dbReference type="Proteomes" id="UP001234343"/>
    </source>
</evidence>
<evidence type="ECO:0008006" key="4">
    <source>
        <dbReference type="Google" id="ProtNLM"/>
    </source>
</evidence>
<accession>A0ABT7SXL0</accession>